<dbReference type="Proteomes" id="UP000499080">
    <property type="component" value="Unassembled WGS sequence"/>
</dbReference>
<accession>A0A4Y2BVH3</accession>
<comment type="caution">
    <text evidence="1">The sequence shown here is derived from an EMBL/GenBank/DDBJ whole genome shotgun (WGS) entry which is preliminary data.</text>
</comment>
<name>A0A4Y2BVH3_ARAVE</name>
<evidence type="ECO:0000313" key="2">
    <source>
        <dbReference type="Proteomes" id="UP000499080"/>
    </source>
</evidence>
<sequence length="184" mass="21481">MIHLVPRRERRRISDKERREPLTIRTRLKSVGGWILDFRDSKVDDHRGIRRPILKKIAEERAGNNDFENSLSNQEDVNKKCADKSRLFLDWRVTTPANLDPCVYLNDPHIVNTCLYPVQNGLFASRFMQRARLSPAGVTRYRNETVLTPPSMLSGDRELNYMETCHLCTRDCPPRSIVIIYNLK</sequence>
<reference evidence="1 2" key="1">
    <citation type="journal article" date="2019" name="Sci. Rep.">
        <title>Orb-weaving spider Araneus ventricosus genome elucidates the spidroin gene catalogue.</title>
        <authorList>
            <person name="Kono N."/>
            <person name="Nakamura H."/>
            <person name="Ohtoshi R."/>
            <person name="Moran D.A.P."/>
            <person name="Shinohara A."/>
            <person name="Yoshida Y."/>
            <person name="Fujiwara M."/>
            <person name="Mori M."/>
            <person name="Tomita M."/>
            <person name="Arakawa K."/>
        </authorList>
    </citation>
    <scope>NUCLEOTIDE SEQUENCE [LARGE SCALE GENOMIC DNA]</scope>
</reference>
<evidence type="ECO:0000313" key="1">
    <source>
        <dbReference type="EMBL" id="GBL96108.1"/>
    </source>
</evidence>
<keyword evidence="2" id="KW-1185">Reference proteome</keyword>
<proteinExistence type="predicted"/>
<protein>
    <submittedName>
        <fullName evidence="1">Uncharacterized protein</fullName>
    </submittedName>
</protein>
<gene>
    <name evidence="1" type="ORF">AVEN_104340_1</name>
</gene>
<organism evidence="1 2">
    <name type="scientific">Araneus ventricosus</name>
    <name type="common">Orbweaver spider</name>
    <name type="synonym">Epeira ventricosa</name>
    <dbReference type="NCBI Taxonomy" id="182803"/>
    <lineage>
        <taxon>Eukaryota</taxon>
        <taxon>Metazoa</taxon>
        <taxon>Ecdysozoa</taxon>
        <taxon>Arthropoda</taxon>
        <taxon>Chelicerata</taxon>
        <taxon>Arachnida</taxon>
        <taxon>Araneae</taxon>
        <taxon>Araneomorphae</taxon>
        <taxon>Entelegynae</taxon>
        <taxon>Araneoidea</taxon>
        <taxon>Araneidae</taxon>
        <taxon>Araneus</taxon>
    </lineage>
</organism>
<dbReference type="EMBL" id="BGPR01000117">
    <property type="protein sequence ID" value="GBL96108.1"/>
    <property type="molecule type" value="Genomic_DNA"/>
</dbReference>
<dbReference type="AlphaFoldDB" id="A0A4Y2BVH3"/>